<dbReference type="SUPFAM" id="SSF48295">
    <property type="entry name" value="TrpR-like"/>
    <property type="match status" value="1"/>
</dbReference>
<reference evidence="1 2" key="1">
    <citation type="submission" date="2021-12" db="EMBL/GenBank/DDBJ databases">
        <title>Genome sequencing of bacteria with rrn-lacking chromosome and rrn-plasmid.</title>
        <authorList>
            <person name="Anda M."/>
            <person name="Iwasaki W."/>
        </authorList>
    </citation>
    <scope>NUCLEOTIDE SEQUENCE [LARGE SCALE GENOMIC DNA]</scope>
    <source>
        <strain evidence="1 2">NBRC 101262</strain>
        <plasmid evidence="1 2">pPP5</plasmid>
    </source>
</reference>
<accession>A0ABN6LGE6</accession>
<protein>
    <recommendedName>
        <fullName evidence="3">Transposase</fullName>
    </recommendedName>
</protein>
<evidence type="ECO:0000313" key="2">
    <source>
        <dbReference type="Proteomes" id="UP001354989"/>
    </source>
</evidence>
<dbReference type="Proteomes" id="UP001354989">
    <property type="component" value="Plasmid pPP5"/>
</dbReference>
<dbReference type="EMBL" id="AP025297">
    <property type="protein sequence ID" value="BDD02031.1"/>
    <property type="molecule type" value="Genomic_DNA"/>
</dbReference>
<keyword evidence="1" id="KW-0614">Plasmid</keyword>
<geneLocation type="plasmid" evidence="1 2">
    <name>pPP5</name>
</geneLocation>
<name>A0ABN6LGE6_9BACT</name>
<dbReference type="RefSeq" id="WP_338399213.1">
    <property type="nucleotide sequence ID" value="NZ_AP025297.1"/>
</dbReference>
<proteinExistence type="predicted"/>
<evidence type="ECO:0008006" key="3">
    <source>
        <dbReference type="Google" id="ProtNLM"/>
    </source>
</evidence>
<keyword evidence="2" id="KW-1185">Reference proteome</keyword>
<dbReference type="InterPro" id="IPR010921">
    <property type="entry name" value="Trp_repressor/repl_initiator"/>
</dbReference>
<sequence length="114" mass="13463">MKSTRRITKKERLFFIEKLVCGFSTYAEVADELKVPTKEVRKWHREYEKQRLTKAYKMTQASPKTDDLILLKQRIKDLENHIADQNISVDFWKTMINVASNEIGLDLKKNSSSR</sequence>
<gene>
    <name evidence="1" type="ORF">PEPS_43110</name>
</gene>
<evidence type="ECO:0000313" key="1">
    <source>
        <dbReference type="EMBL" id="BDD02031.1"/>
    </source>
</evidence>
<organism evidence="1 2">
    <name type="scientific">Persicobacter psychrovividus</name>
    <dbReference type="NCBI Taxonomy" id="387638"/>
    <lineage>
        <taxon>Bacteria</taxon>
        <taxon>Pseudomonadati</taxon>
        <taxon>Bacteroidota</taxon>
        <taxon>Cytophagia</taxon>
        <taxon>Cytophagales</taxon>
        <taxon>Persicobacteraceae</taxon>
        <taxon>Persicobacter</taxon>
    </lineage>
</organism>